<evidence type="ECO:0000256" key="4">
    <source>
        <dbReference type="ARBA" id="ARBA00022490"/>
    </source>
</evidence>
<dbReference type="GeneID" id="41957247"/>
<dbReference type="GO" id="GO:0031267">
    <property type="term" value="F:small GTPase binding"/>
    <property type="evidence" value="ECO:0007669"/>
    <property type="project" value="InterPro"/>
</dbReference>
<dbReference type="PROSITE" id="PS50166">
    <property type="entry name" value="IMPORTIN_B_NT"/>
    <property type="match status" value="1"/>
</dbReference>
<name>A0A6P8BGR7_PYRGI</name>
<dbReference type="Proteomes" id="UP000515153">
    <property type="component" value="Unplaced"/>
</dbReference>
<dbReference type="InterPro" id="IPR040122">
    <property type="entry name" value="Importin_beta"/>
</dbReference>
<proteinExistence type="predicted"/>
<dbReference type="RefSeq" id="XP_030986269.1">
    <property type="nucleotide sequence ID" value="XM_031122335.1"/>
</dbReference>
<dbReference type="InterPro" id="IPR058584">
    <property type="entry name" value="IMB1_TNPO1-like_TPR"/>
</dbReference>
<evidence type="ECO:0000313" key="10">
    <source>
        <dbReference type="Proteomes" id="UP000515153"/>
    </source>
</evidence>
<evidence type="ECO:0000256" key="8">
    <source>
        <dbReference type="PROSITE-ProRule" id="PRU00103"/>
    </source>
</evidence>
<evidence type="ECO:0000256" key="7">
    <source>
        <dbReference type="ARBA" id="ARBA00023242"/>
    </source>
</evidence>
<dbReference type="AlphaFoldDB" id="A0A6P8BGR7"/>
<evidence type="ECO:0000256" key="6">
    <source>
        <dbReference type="ARBA" id="ARBA00022927"/>
    </source>
</evidence>
<dbReference type="PANTHER" id="PTHR10527">
    <property type="entry name" value="IMPORTIN BETA"/>
    <property type="match status" value="1"/>
</dbReference>
<dbReference type="InterPro" id="IPR057672">
    <property type="entry name" value="TPR_IPO4/5"/>
</dbReference>
<dbReference type="Pfam" id="PF03810">
    <property type="entry name" value="IBN_N"/>
    <property type="match status" value="1"/>
</dbReference>
<dbReference type="PROSITE" id="PS50077">
    <property type="entry name" value="HEAT_REPEAT"/>
    <property type="match status" value="1"/>
</dbReference>
<keyword evidence="7" id="KW-0539">Nucleus</keyword>
<organism evidence="10 11">
    <name type="scientific">Pyricularia grisea</name>
    <name type="common">Crabgrass-specific blast fungus</name>
    <name type="synonym">Magnaporthe grisea</name>
    <dbReference type="NCBI Taxonomy" id="148305"/>
    <lineage>
        <taxon>Eukaryota</taxon>
        <taxon>Fungi</taxon>
        <taxon>Dikarya</taxon>
        <taxon>Ascomycota</taxon>
        <taxon>Pezizomycotina</taxon>
        <taxon>Sordariomycetes</taxon>
        <taxon>Sordariomycetidae</taxon>
        <taxon>Magnaporthales</taxon>
        <taxon>Pyriculariaceae</taxon>
        <taxon>Pyricularia</taxon>
    </lineage>
</organism>
<dbReference type="InterPro" id="IPR021133">
    <property type="entry name" value="HEAT_type_2"/>
</dbReference>
<evidence type="ECO:0000313" key="11">
    <source>
        <dbReference type="RefSeq" id="XP_030986269.1"/>
    </source>
</evidence>
<dbReference type="KEGG" id="pgri:PgNI_02268"/>
<protein>
    <recommendedName>
        <fullName evidence="9">Importin N-terminal domain-containing protein</fullName>
    </recommendedName>
</protein>
<evidence type="ECO:0000256" key="1">
    <source>
        <dbReference type="ARBA" id="ARBA00004123"/>
    </source>
</evidence>
<sequence>MDRLKLAALLKQSQLPDTEQVKSATADLQKNFFPHPQSLLLLLETVCVDEDAAVRQLAAVQASRLVNKHWPKVDAGAKGSVREHLVQAVMKEQNAKCRHSESRLIANIASLDFAKGEWKELFDGIFQLSESDNVAQREVGTYLIYSAVESDPRHFNEHLPRLFKTLEKCIQDGQSLEVRVNSLMAIGSALMLIDTEDEEDADKVKMVQSLVPAMAGVLRSAVEAGDDEKIKQSFEVLQSFLAYDSSLLGNYLKDLLEFTATIAANKEASEDARTQSLAFLAQAVRYRRMKLMGMGDLVKGLVEQSLQILTELDDDDDDDTTPARLSLTLIAQLSSDLPPRLVMLPILEQFAKLSSSPDPAQRKAGVIALGISCEGAPDFVNSHFKQILPIVISLLNDSDIEVRHAALVGLTRLAEEMSEDVAAEHVPLIQALLKNLEAAETSSTDEATKKKNTNIIRSVCGAFDAMCDGIKPEVMKKFGPELLEPIGKLLSHDDARVKVAAAGAVGAIATAMEEDFVPFFQKTMAALGPYMSAKETEEDLTLRGGISDAIGRIAAAVGPEALKPYVQDLMHSTEESLHLDSYELRESTFILWSQLAKVYELDFAPFLDGVFKALLDALELEEEEVVLDLTEEDQAIVGDAKELITAGKRIKIKSPEEDDGGMEDSDDEDLFEDFLDSAAAMEKEVAIEVLGDIISHSCGTAEISKHLEKALELIAPMVSHGYEGCRKASVSTLWRAYGRVWQLTEEETGVKWEPGFPPKQTPSVTLQKLGEIVATSTLSLWGEESDRQVPSVFLFYPLCEVMNTMRYTQLTQTQKFAGAEKADVVTEINRMVALVLKSCGPAILVGQDTLSQVITALTSIMTRSHPCQMDLGDEDEDNNVEESSEYDWLVIDTALDVVISLALSLGPAFQELWKIFEKPIVKFASSNDSTERSTAVGVIAECIRHMGSTVTPYTERLLKVLVHRLSDEDPETKSNAAYGAGQLVLQSNASDKYLPSLQEILSKVEPMLYAQSQENRILDNACGCLSRLMMKHPDRVPIGDFLPNMVSKLPLTDDKDGFEENTPIYECIYKLYDHSEPTVMSLTPQLIPVFEKVLSPPNEQLTAETRVLVQKIVQQLYQAKPDLFQAHQGVLALAHAA</sequence>
<reference evidence="11" key="3">
    <citation type="submission" date="2025-08" db="UniProtKB">
        <authorList>
            <consortium name="RefSeq"/>
        </authorList>
    </citation>
    <scope>IDENTIFICATION</scope>
    <source>
        <strain evidence="11">NI907</strain>
    </source>
</reference>
<dbReference type="GO" id="GO:0005737">
    <property type="term" value="C:cytoplasm"/>
    <property type="evidence" value="ECO:0007669"/>
    <property type="project" value="UniProtKB-SubCell"/>
</dbReference>
<feature type="repeat" description="HEAT" evidence="8">
    <location>
        <begin position="387"/>
        <end position="425"/>
    </location>
</feature>
<dbReference type="SMART" id="SM00913">
    <property type="entry name" value="IBN_N"/>
    <property type="match status" value="1"/>
</dbReference>
<reference evidence="11" key="2">
    <citation type="submission" date="2019-10" db="EMBL/GenBank/DDBJ databases">
        <authorList>
            <consortium name="NCBI Genome Project"/>
        </authorList>
    </citation>
    <scope>NUCLEOTIDE SEQUENCE</scope>
    <source>
        <strain evidence="11">NI907</strain>
    </source>
</reference>
<dbReference type="InterPro" id="IPR016024">
    <property type="entry name" value="ARM-type_fold"/>
</dbReference>
<evidence type="ECO:0000256" key="2">
    <source>
        <dbReference type="ARBA" id="ARBA00004496"/>
    </source>
</evidence>
<accession>A0A6P8BGR7</accession>
<keyword evidence="5" id="KW-0677">Repeat</keyword>
<dbReference type="GO" id="GO:0005634">
    <property type="term" value="C:nucleus"/>
    <property type="evidence" value="ECO:0007669"/>
    <property type="project" value="UniProtKB-ARBA"/>
</dbReference>
<dbReference type="Gene3D" id="1.25.10.10">
    <property type="entry name" value="Leucine-rich Repeat Variant"/>
    <property type="match status" value="2"/>
</dbReference>
<dbReference type="Pfam" id="PF25780">
    <property type="entry name" value="TPR_IPO5"/>
    <property type="match status" value="2"/>
</dbReference>
<dbReference type="Pfam" id="PF25574">
    <property type="entry name" value="TPR_IMB1"/>
    <property type="match status" value="1"/>
</dbReference>
<evidence type="ECO:0000259" key="9">
    <source>
        <dbReference type="PROSITE" id="PS50166"/>
    </source>
</evidence>
<dbReference type="GO" id="GO:0006606">
    <property type="term" value="P:protein import into nucleus"/>
    <property type="evidence" value="ECO:0007669"/>
    <property type="project" value="InterPro"/>
</dbReference>
<dbReference type="SUPFAM" id="SSF48371">
    <property type="entry name" value="ARM repeat"/>
    <property type="match status" value="2"/>
</dbReference>
<keyword evidence="10" id="KW-1185">Reference proteome</keyword>
<dbReference type="InterPro" id="IPR001494">
    <property type="entry name" value="Importin-beta_N"/>
</dbReference>
<dbReference type="InterPro" id="IPR011989">
    <property type="entry name" value="ARM-like"/>
</dbReference>
<evidence type="ECO:0000256" key="5">
    <source>
        <dbReference type="ARBA" id="ARBA00022737"/>
    </source>
</evidence>
<feature type="domain" description="Importin N-terminal" evidence="9">
    <location>
        <begin position="24"/>
        <end position="91"/>
    </location>
</feature>
<gene>
    <name evidence="11" type="ORF">PgNI_02268</name>
</gene>
<keyword evidence="4" id="KW-0963">Cytoplasm</keyword>
<keyword evidence="6" id="KW-0653">Protein transport</keyword>
<keyword evidence="3" id="KW-0813">Transport</keyword>
<comment type="subcellular location">
    <subcellularLocation>
        <location evidence="2">Cytoplasm</location>
    </subcellularLocation>
    <subcellularLocation>
        <location evidence="1">Nucleus</location>
    </subcellularLocation>
</comment>
<evidence type="ECO:0000256" key="3">
    <source>
        <dbReference type="ARBA" id="ARBA00022448"/>
    </source>
</evidence>
<reference evidence="11" key="1">
    <citation type="journal article" date="2019" name="Mol. Biol. Evol.">
        <title>Blast fungal genomes show frequent chromosomal changes, gene gains and losses, and effector gene turnover.</title>
        <authorList>
            <person name="Gomez Luciano L.B."/>
            <person name="Jason Tsai I."/>
            <person name="Chuma I."/>
            <person name="Tosa Y."/>
            <person name="Chen Y.H."/>
            <person name="Li J.Y."/>
            <person name="Li M.Y."/>
            <person name="Jade Lu M.Y."/>
            <person name="Nakayashiki H."/>
            <person name="Li W.H."/>
        </authorList>
    </citation>
    <scope>NUCLEOTIDE SEQUENCE</scope>
    <source>
        <strain evidence="11">NI907</strain>
    </source>
</reference>